<evidence type="ECO:0000256" key="12">
    <source>
        <dbReference type="ARBA" id="ARBA00037679"/>
    </source>
</evidence>
<comment type="similarity">
    <text evidence="13">Belongs to the OAF3 family.</text>
</comment>
<dbReference type="GO" id="GO:0008270">
    <property type="term" value="F:zinc ion binding"/>
    <property type="evidence" value="ECO:0007669"/>
    <property type="project" value="InterPro"/>
</dbReference>
<dbReference type="OrthoDB" id="2406834at2759"/>
<evidence type="ECO:0000256" key="4">
    <source>
        <dbReference type="ARBA" id="ARBA00022491"/>
    </source>
</evidence>
<keyword evidence="17" id="KW-1185">Reference proteome</keyword>
<proteinExistence type="inferred from homology"/>
<dbReference type="PROSITE" id="PS00463">
    <property type="entry name" value="ZN2_CY6_FUNGAL_1"/>
    <property type="match status" value="1"/>
</dbReference>
<keyword evidence="4" id="KW-0678">Repressor</keyword>
<dbReference type="InterPro" id="IPR036864">
    <property type="entry name" value="Zn2-C6_fun-type_DNA-bd_sf"/>
</dbReference>
<evidence type="ECO:0000256" key="10">
    <source>
        <dbReference type="ARBA" id="ARBA00023163"/>
    </source>
</evidence>
<dbReference type="PANTHER" id="PTHR31069">
    <property type="entry name" value="OLEATE-ACTIVATED TRANSCRIPTION FACTOR 1-RELATED"/>
    <property type="match status" value="1"/>
</dbReference>
<dbReference type="InterPro" id="IPR050675">
    <property type="entry name" value="OAF3"/>
</dbReference>
<dbReference type="EMBL" id="LT598453">
    <property type="protein sequence ID" value="SCV03546.1"/>
    <property type="molecule type" value="Genomic_DNA"/>
</dbReference>
<keyword evidence="5" id="KW-0479">Metal-binding</keyword>
<dbReference type="GO" id="GO:0000978">
    <property type="term" value="F:RNA polymerase II cis-regulatory region sequence-specific DNA binding"/>
    <property type="evidence" value="ECO:0007669"/>
    <property type="project" value="TreeGrafter"/>
</dbReference>
<evidence type="ECO:0000259" key="15">
    <source>
        <dbReference type="PROSITE" id="PS50048"/>
    </source>
</evidence>
<name>A0A1G4KGA3_9SACH</name>
<evidence type="ECO:0000313" key="17">
    <source>
        <dbReference type="Proteomes" id="UP000189911"/>
    </source>
</evidence>
<dbReference type="AlphaFoldDB" id="A0A1G4KGA3"/>
<dbReference type="GO" id="GO:0000981">
    <property type="term" value="F:DNA-binding transcription factor activity, RNA polymerase II-specific"/>
    <property type="evidence" value="ECO:0007669"/>
    <property type="project" value="InterPro"/>
</dbReference>
<evidence type="ECO:0000313" key="16">
    <source>
        <dbReference type="EMBL" id="SCV03546.1"/>
    </source>
</evidence>
<evidence type="ECO:0000256" key="1">
    <source>
        <dbReference type="ARBA" id="ARBA00004173"/>
    </source>
</evidence>
<dbReference type="Pfam" id="PF00172">
    <property type="entry name" value="Zn_clus"/>
    <property type="match status" value="1"/>
</dbReference>
<evidence type="ECO:0000256" key="13">
    <source>
        <dbReference type="ARBA" id="ARBA00038234"/>
    </source>
</evidence>
<organism evidence="16 17">
    <name type="scientific">Lachancea nothofagi CBS 11611</name>
    <dbReference type="NCBI Taxonomy" id="1266666"/>
    <lineage>
        <taxon>Eukaryota</taxon>
        <taxon>Fungi</taxon>
        <taxon>Dikarya</taxon>
        <taxon>Ascomycota</taxon>
        <taxon>Saccharomycotina</taxon>
        <taxon>Saccharomycetes</taxon>
        <taxon>Saccharomycetales</taxon>
        <taxon>Saccharomycetaceae</taxon>
        <taxon>Lachancea</taxon>
    </lineage>
</organism>
<comment type="function">
    <text evidence="12">Transcriptional inhibitor with a significantly increased number of target genes in response to oleate.</text>
</comment>
<keyword evidence="9" id="KW-0496">Mitochondrion</keyword>
<evidence type="ECO:0000256" key="5">
    <source>
        <dbReference type="ARBA" id="ARBA00022723"/>
    </source>
</evidence>
<keyword evidence="7" id="KW-0805">Transcription regulation</keyword>
<dbReference type="GO" id="GO:0005739">
    <property type="term" value="C:mitochondrion"/>
    <property type="evidence" value="ECO:0007669"/>
    <property type="project" value="UniProtKB-SubCell"/>
</dbReference>
<dbReference type="GO" id="GO:0005634">
    <property type="term" value="C:nucleus"/>
    <property type="evidence" value="ECO:0007669"/>
    <property type="project" value="TreeGrafter"/>
</dbReference>
<evidence type="ECO:0000256" key="14">
    <source>
        <dbReference type="ARBA" id="ARBA00040584"/>
    </source>
</evidence>
<evidence type="ECO:0000256" key="9">
    <source>
        <dbReference type="ARBA" id="ARBA00023128"/>
    </source>
</evidence>
<dbReference type="SUPFAM" id="SSF57701">
    <property type="entry name" value="Zn2/Cys6 DNA-binding domain"/>
    <property type="match status" value="1"/>
</dbReference>
<keyword evidence="3" id="KW-0963">Cytoplasm</keyword>
<keyword evidence="8" id="KW-0238">DNA-binding</keyword>
<gene>
    <name evidence="16" type="ORF">LANO_0G04786G</name>
</gene>
<sequence length="789" mass="90579">MDEIENTTTDFIAKKRQRPTIVCTNCRRRKSKCDKARPACGTCVKAGIQESCCYVPDPRTQKKQKALPNGDEMIPYFESTYVDLVPLGFAINQKRSGTSYISPLSAAAARQRDPYLQILEFICMLPKCNRKISKKLVDGTSAEDLSMDTMATNGKAKSAADNLPRSMRHLKKMEQDSLDLESSLTSKHKNMCKHLFEKFGKSHRSDAWTENGNGLPREHMPNASIFFELVWPFYLKNISDLCPIFDTNALESKLRSLYKEGELSGTQSKEGIDDYACFSILLLITSLVQLSISFSKSINNPSAAIIENIESEHYISIVNHCTFRAKNNRKCSLLRVQSMLLLRFYQWCAPDDGDGERLQQSNMLMGAIVSACYSIGIGWHCFSNTGKLVADLTSSLSRPSQMEQTLNEYKRVWSVVINWDRKLSLLTGQSCLVGSTLRAFQESREEISSLHTLKYDHLMQKLASSVSENPRKVDYDFVRRLSGMLKNTIRNDPKKDESNKTLAFEIKIVIILLELSLDHARMVNCELNQDPEDFQECVQSLMEKVLKLTNFCEFHLCIRKDELFTRFYTNKIVDIAFEIVAAIVPSIILRAGRSGEPNLKKVLLEFYRNILTACFNELGTEYYQCFRRMFGSKVLFKTLSYLNEKDPWITILEYLALSDDKEDDPLEYNPLIIQKFWKLYQMKEKDKKVSDIWDACYTPNDSFSFELDVNNLEKYLPFTANTEIRDYDVFSAFFNNASSPFFEKVKELPSTHSVDLPHDTLNNFDYGLLTNDENLYDPLVFLDFFEPQA</sequence>
<keyword evidence="11" id="KW-0539">Nucleus</keyword>
<dbReference type="PROSITE" id="PS50048">
    <property type="entry name" value="ZN2_CY6_FUNGAL_2"/>
    <property type="match status" value="1"/>
</dbReference>
<dbReference type="InterPro" id="IPR001138">
    <property type="entry name" value="Zn2Cys6_DnaBD"/>
</dbReference>
<dbReference type="CDD" id="cd12148">
    <property type="entry name" value="fungal_TF_MHR"/>
    <property type="match status" value="1"/>
</dbReference>
<feature type="domain" description="Zn(2)-C6 fungal-type" evidence="15">
    <location>
        <begin position="22"/>
        <end position="54"/>
    </location>
</feature>
<dbReference type="Proteomes" id="UP000189911">
    <property type="component" value="Chromosome G"/>
</dbReference>
<dbReference type="Gene3D" id="4.10.240.10">
    <property type="entry name" value="Zn(2)-C6 fungal-type DNA-binding domain"/>
    <property type="match status" value="1"/>
</dbReference>
<protein>
    <recommendedName>
        <fullName evidence="14">Oleate activated transcription factor 3</fullName>
    </recommendedName>
</protein>
<evidence type="ECO:0000256" key="3">
    <source>
        <dbReference type="ARBA" id="ARBA00022490"/>
    </source>
</evidence>
<dbReference type="SMART" id="SM00066">
    <property type="entry name" value="GAL4"/>
    <property type="match status" value="1"/>
</dbReference>
<dbReference type="CDD" id="cd00067">
    <property type="entry name" value="GAL4"/>
    <property type="match status" value="1"/>
</dbReference>
<reference evidence="17" key="1">
    <citation type="submission" date="2016-03" db="EMBL/GenBank/DDBJ databases">
        <authorList>
            <person name="Devillers Hugo."/>
        </authorList>
    </citation>
    <scope>NUCLEOTIDE SEQUENCE [LARGE SCALE GENOMIC DNA]</scope>
</reference>
<evidence type="ECO:0000256" key="6">
    <source>
        <dbReference type="ARBA" id="ARBA00022833"/>
    </source>
</evidence>
<keyword evidence="10" id="KW-0804">Transcription</keyword>
<accession>A0A1G4KGA3</accession>
<dbReference type="PANTHER" id="PTHR31069:SF33">
    <property type="entry name" value="OLEATE ACTIVATED TRANSCRIPTION FACTOR 3"/>
    <property type="match status" value="1"/>
</dbReference>
<comment type="subcellular location">
    <subcellularLocation>
        <location evidence="2">Cytoplasm</location>
    </subcellularLocation>
    <subcellularLocation>
        <location evidence="1">Mitochondrion</location>
    </subcellularLocation>
</comment>
<dbReference type="GO" id="GO:0045944">
    <property type="term" value="P:positive regulation of transcription by RNA polymerase II"/>
    <property type="evidence" value="ECO:0007669"/>
    <property type="project" value="TreeGrafter"/>
</dbReference>
<keyword evidence="6" id="KW-0862">Zinc</keyword>
<evidence type="ECO:0000256" key="11">
    <source>
        <dbReference type="ARBA" id="ARBA00023242"/>
    </source>
</evidence>
<evidence type="ECO:0000256" key="7">
    <source>
        <dbReference type="ARBA" id="ARBA00023015"/>
    </source>
</evidence>
<evidence type="ECO:0000256" key="8">
    <source>
        <dbReference type="ARBA" id="ARBA00023125"/>
    </source>
</evidence>
<evidence type="ECO:0000256" key="2">
    <source>
        <dbReference type="ARBA" id="ARBA00004496"/>
    </source>
</evidence>